<feature type="compositionally biased region" description="Polar residues" evidence="1">
    <location>
        <begin position="1"/>
        <end position="22"/>
    </location>
</feature>
<organism evidence="2">
    <name type="scientific">Schistocephalus solidus</name>
    <name type="common">Tapeworm</name>
    <dbReference type="NCBI Taxonomy" id="70667"/>
    <lineage>
        <taxon>Eukaryota</taxon>
        <taxon>Metazoa</taxon>
        <taxon>Spiralia</taxon>
        <taxon>Lophotrochozoa</taxon>
        <taxon>Platyhelminthes</taxon>
        <taxon>Cestoda</taxon>
        <taxon>Eucestoda</taxon>
        <taxon>Diphyllobothriidea</taxon>
        <taxon>Diphyllobothriidae</taxon>
        <taxon>Schistocephalus</taxon>
    </lineage>
</organism>
<reference evidence="2" key="1">
    <citation type="submission" date="2016-06" db="UniProtKB">
        <authorList>
            <consortium name="WormBaseParasite"/>
        </authorList>
    </citation>
    <scope>IDENTIFICATION</scope>
</reference>
<name>A0A183SMQ1_SCHSO</name>
<evidence type="ECO:0000313" key="2">
    <source>
        <dbReference type="WBParaSite" id="SSLN_0000567801-mRNA-1"/>
    </source>
</evidence>
<dbReference type="WBParaSite" id="SSLN_0000567801-mRNA-1">
    <property type="protein sequence ID" value="SSLN_0000567801-mRNA-1"/>
    <property type="gene ID" value="SSLN_0000567801"/>
</dbReference>
<accession>A0A183SMQ1</accession>
<dbReference type="AlphaFoldDB" id="A0A183SMQ1"/>
<protein>
    <submittedName>
        <fullName evidence="2">Endo/exonuclease/phosphatase domain-containing protein</fullName>
    </submittedName>
</protein>
<feature type="region of interest" description="Disordered" evidence="1">
    <location>
        <begin position="1"/>
        <end position="41"/>
    </location>
</feature>
<sequence>LSRQTPPSSTRHQPSTANTTAATGDHTPTGPPMQSTSSTPTSAIIPVTIPTQRRQWPPPPAPPLMPQMRILLTPCQPLPAHHPQQFGQLEEMGACYIFFWSGRPKAERRDAGVAFAIRNDIVRRLPCLVQEHRLLLTNTFFRLPMRQQATCVQPQSRHWHLLDYVLVRRRDKQDMLVTKAIPGANGWMDHHFVTSEMRLRLQPSSNELANILAKIPVAEADISVENRWCQLRDTIQSTALDVLGRACDSTKPGLSTMTQPATLCSSRRTSYTNPTSIALPLQTRWTATEVTALYSNGCGGCRMTG</sequence>
<proteinExistence type="predicted"/>
<feature type="compositionally biased region" description="Low complexity" evidence="1">
    <location>
        <begin position="32"/>
        <end position="41"/>
    </location>
</feature>
<evidence type="ECO:0000256" key="1">
    <source>
        <dbReference type="SAM" id="MobiDB-lite"/>
    </source>
</evidence>